<comment type="caution">
    <text evidence="1">The sequence shown here is derived from an EMBL/GenBank/DDBJ whole genome shotgun (WGS) entry which is preliminary data.</text>
</comment>
<organism evidence="1">
    <name type="scientific">marine sediment metagenome</name>
    <dbReference type="NCBI Taxonomy" id="412755"/>
    <lineage>
        <taxon>unclassified sequences</taxon>
        <taxon>metagenomes</taxon>
        <taxon>ecological metagenomes</taxon>
    </lineage>
</organism>
<protein>
    <submittedName>
        <fullName evidence="1">Uncharacterized protein</fullName>
    </submittedName>
</protein>
<accession>X0WH20</accession>
<reference evidence="1" key="1">
    <citation type="journal article" date="2014" name="Front. Microbiol.">
        <title>High frequency of phylogenetically diverse reductive dehalogenase-homologous genes in deep subseafloor sedimentary metagenomes.</title>
        <authorList>
            <person name="Kawai M."/>
            <person name="Futagami T."/>
            <person name="Toyoda A."/>
            <person name="Takaki Y."/>
            <person name="Nishi S."/>
            <person name="Hori S."/>
            <person name="Arai W."/>
            <person name="Tsubouchi T."/>
            <person name="Morono Y."/>
            <person name="Uchiyama I."/>
            <person name="Ito T."/>
            <person name="Fujiyama A."/>
            <person name="Inagaki F."/>
            <person name="Takami H."/>
        </authorList>
    </citation>
    <scope>NUCLEOTIDE SEQUENCE</scope>
    <source>
        <strain evidence="1">Expedition CK06-06</strain>
    </source>
</reference>
<dbReference type="EMBL" id="BARS01035906">
    <property type="protein sequence ID" value="GAG23838.1"/>
    <property type="molecule type" value="Genomic_DNA"/>
</dbReference>
<sequence>LLVMPDATLEQAEAHMMEGLKCIRVVTGWLDNLGSQKFKAEITQLNHAYTFVKKALDLMPRP</sequence>
<evidence type="ECO:0000313" key="1">
    <source>
        <dbReference type="EMBL" id="GAG23838.1"/>
    </source>
</evidence>
<name>X0WH20_9ZZZZ</name>
<feature type="non-terminal residue" evidence="1">
    <location>
        <position position="1"/>
    </location>
</feature>
<gene>
    <name evidence="1" type="ORF">S01H1_55255</name>
</gene>
<proteinExistence type="predicted"/>
<dbReference type="AlphaFoldDB" id="X0WH20"/>